<dbReference type="RefSeq" id="XP_028276719.1">
    <property type="nucleotide sequence ID" value="XM_028420918.1"/>
</dbReference>
<gene>
    <name evidence="8" type="primary">LOC114445741</name>
</gene>
<evidence type="ECO:0000256" key="2">
    <source>
        <dbReference type="ARBA" id="ARBA00022801"/>
    </source>
</evidence>
<accession>A0A6P7JIF3</accession>
<dbReference type="SMART" id="SM00332">
    <property type="entry name" value="PP2Cc"/>
    <property type="match status" value="1"/>
</dbReference>
<dbReference type="Proteomes" id="UP000515145">
    <property type="component" value="Chromosome 14"/>
</dbReference>
<feature type="compositionally biased region" description="Basic and acidic residues" evidence="5">
    <location>
        <begin position="56"/>
        <end position="67"/>
    </location>
</feature>
<feature type="domain" description="PPM-type phosphatase" evidence="6">
    <location>
        <begin position="69"/>
        <end position="387"/>
    </location>
</feature>
<evidence type="ECO:0000256" key="3">
    <source>
        <dbReference type="ARBA" id="ARBA00022912"/>
    </source>
</evidence>
<evidence type="ECO:0000313" key="7">
    <source>
        <dbReference type="Proteomes" id="UP000515145"/>
    </source>
</evidence>
<dbReference type="Gene3D" id="3.60.40.10">
    <property type="entry name" value="PPM-type phosphatase domain"/>
    <property type="match status" value="1"/>
</dbReference>
<dbReference type="GO" id="GO:0046872">
    <property type="term" value="F:metal ion binding"/>
    <property type="evidence" value="ECO:0007669"/>
    <property type="project" value="UniProtKB-KW"/>
</dbReference>
<dbReference type="Pfam" id="PF00481">
    <property type="entry name" value="PP2C"/>
    <property type="match status" value="1"/>
</dbReference>
<dbReference type="GO" id="GO:0004722">
    <property type="term" value="F:protein serine/threonine phosphatase activity"/>
    <property type="evidence" value="ECO:0007669"/>
    <property type="project" value="InterPro"/>
</dbReference>
<proteinExistence type="inferred from homology"/>
<protein>
    <submittedName>
        <fullName evidence="8">Protein phosphatase 1D-like</fullName>
    </submittedName>
</protein>
<dbReference type="SUPFAM" id="SSF81606">
    <property type="entry name" value="PP2C-like"/>
    <property type="match status" value="1"/>
</dbReference>
<reference evidence="8" key="1">
    <citation type="submission" date="2025-08" db="UniProtKB">
        <authorList>
            <consortium name="RefSeq"/>
        </authorList>
    </citation>
    <scope>IDENTIFICATION</scope>
</reference>
<feature type="region of interest" description="Disordered" evidence="5">
    <location>
        <begin position="468"/>
        <end position="557"/>
    </location>
</feature>
<evidence type="ECO:0000256" key="5">
    <source>
        <dbReference type="SAM" id="MobiDB-lite"/>
    </source>
</evidence>
<dbReference type="CDD" id="cd00143">
    <property type="entry name" value="PP2Cc"/>
    <property type="match status" value="1"/>
</dbReference>
<feature type="region of interest" description="Disordered" evidence="5">
    <location>
        <begin position="31"/>
        <end position="105"/>
    </location>
</feature>
<evidence type="ECO:0000256" key="1">
    <source>
        <dbReference type="ARBA" id="ARBA00022723"/>
    </source>
</evidence>
<name>A0A6P7JIF3_9TELE</name>
<dbReference type="InterPro" id="IPR000222">
    <property type="entry name" value="PP2C_BS"/>
</dbReference>
<dbReference type="PROSITE" id="PS01032">
    <property type="entry name" value="PPM_1"/>
    <property type="match status" value="1"/>
</dbReference>
<dbReference type="InterPro" id="IPR036457">
    <property type="entry name" value="PPM-type-like_dom_sf"/>
</dbReference>
<dbReference type="PANTHER" id="PTHR47992">
    <property type="entry name" value="PROTEIN PHOSPHATASE"/>
    <property type="match status" value="1"/>
</dbReference>
<evidence type="ECO:0000259" key="6">
    <source>
        <dbReference type="PROSITE" id="PS51746"/>
    </source>
</evidence>
<dbReference type="PROSITE" id="PS51746">
    <property type="entry name" value="PPM_2"/>
    <property type="match status" value="1"/>
</dbReference>
<sequence>MDDAVTFRMSAFSEQGGRKYMEDVVEIKIEYEPTPSSVEDYPKSQRHGGQENTDVEPNKQTENETQDHSVSVESGPASAVWVERLSDEDSGNVTAPASREKDAEHSVDTRKSVAFFAVFDGHGGREAAHFAREHLWDLLKRQRGFWSKDHSEVCAALRKGFIACHHAMWKELPEWPKTITGLPSTSGTTASVIVIRGRHMYVAHVGDSAVVVGVKENDSDITLQALEVTQDHKPELPKEKERIERLGGSVMKKSGVNRVVWKRPRLTHNGPVRRSTVIDQIPFLAVARSLGDLWSYDFYSGEFVVSPEPDTTVMTLDPKQHRYIIIGSDGLWNMMPPKNAVNMCYSHDKMVGPKGMSCARRLGCTALLFWKERMLRADNTTVIVLALHERGGPPIPMHRDEIVVDMATGIDHVPYPGTPYNTCEVPKPSAAGDAPYTFKERCASLEQALGLYEAAFCASTQLLPDVDSVRATPSPSDASVNVFEKQDPTTQMDCASCAPPLKRSRRYPQSPPELKGPHRRLGRPPNKTLSQETPHGKIQSEQSHPKREMSSSEEGTILSQHHNAALCVC</sequence>
<keyword evidence="1" id="KW-0479">Metal-binding</keyword>
<comment type="similarity">
    <text evidence="4">Belongs to the PP2C family.</text>
</comment>
<organism evidence="7 8">
    <name type="scientific">Parambassis ranga</name>
    <name type="common">Indian glassy fish</name>
    <dbReference type="NCBI Taxonomy" id="210632"/>
    <lineage>
        <taxon>Eukaryota</taxon>
        <taxon>Metazoa</taxon>
        <taxon>Chordata</taxon>
        <taxon>Craniata</taxon>
        <taxon>Vertebrata</taxon>
        <taxon>Euteleostomi</taxon>
        <taxon>Actinopterygii</taxon>
        <taxon>Neopterygii</taxon>
        <taxon>Teleostei</taxon>
        <taxon>Neoteleostei</taxon>
        <taxon>Acanthomorphata</taxon>
        <taxon>Ovalentaria</taxon>
        <taxon>Ambassidae</taxon>
        <taxon>Parambassis</taxon>
    </lineage>
</organism>
<keyword evidence="2 4" id="KW-0378">Hydrolase</keyword>
<keyword evidence="3 4" id="KW-0904">Protein phosphatase</keyword>
<dbReference type="GeneID" id="114445741"/>
<dbReference type="AlphaFoldDB" id="A0A6P7JIF3"/>
<dbReference type="InParanoid" id="A0A6P7JIF3"/>
<evidence type="ECO:0000313" key="8">
    <source>
        <dbReference type="RefSeq" id="XP_028276719.1"/>
    </source>
</evidence>
<dbReference type="InterPro" id="IPR015655">
    <property type="entry name" value="PP2C"/>
</dbReference>
<evidence type="ECO:0000256" key="4">
    <source>
        <dbReference type="RuleBase" id="RU003465"/>
    </source>
</evidence>
<keyword evidence="7" id="KW-1185">Reference proteome</keyword>
<dbReference type="OrthoDB" id="10025511at2759"/>
<dbReference type="InterPro" id="IPR001932">
    <property type="entry name" value="PPM-type_phosphatase-like_dom"/>
</dbReference>